<dbReference type="AlphaFoldDB" id="A0AAE1A3A4"/>
<protein>
    <submittedName>
        <fullName evidence="1">Uncharacterized protein</fullName>
    </submittedName>
</protein>
<name>A0AAE1A3A4_9GAST</name>
<evidence type="ECO:0000313" key="2">
    <source>
        <dbReference type="Proteomes" id="UP001283361"/>
    </source>
</evidence>
<keyword evidence="2" id="KW-1185">Reference proteome</keyword>
<sequence>MTAQATQPETSLVMSKACGRMLHNSVFDTFITFQEKRSAKTVANPEHNQARVGSCRVGWYGRLSGRTRSPVVSVAYRSALPHLTTTPSSSITIGFLISSARGHRAAALDEQCLGSPWSSHTATAVTASSDRSAGH</sequence>
<reference evidence="1" key="1">
    <citation type="journal article" date="2023" name="G3 (Bethesda)">
        <title>A reference genome for the long-term kleptoplast-retaining sea slug Elysia crispata morphotype clarki.</title>
        <authorList>
            <person name="Eastman K.E."/>
            <person name="Pendleton A.L."/>
            <person name="Shaikh M.A."/>
            <person name="Suttiyut T."/>
            <person name="Ogas R."/>
            <person name="Tomko P."/>
            <person name="Gavelis G."/>
            <person name="Widhalm J.R."/>
            <person name="Wisecaver J.H."/>
        </authorList>
    </citation>
    <scope>NUCLEOTIDE SEQUENCE</scope>
    <source>
        <strain evidence="1">ECLA1</strain>
    </source>
</reference>
<comment type="caution">
    <text evidence="1">The sequence shown here is derived from an EMBL/GenBank/DDBJ whole genome shotgun (WGS) entry which is preliminary data.</text>
</comment>
<gene>
    <name evidence="1" type="ORF">RRG08_020201</name>
</gene>
<accession>A0AAE1A3A4</accession>
<dbReference type="EMBL" id="JAWDGP010002798">
    <property type="protein sequence ID" value="KAK3779856.1"/>
    <property type="molecule type" value="Genomic_DNA"/>
</dbReference>
<evidence type="ECO:0000313" key="1">
    <source>
        <dbReference type="EMBL" id="KAK3779856.1"/>
    </source>
</evidence>
<organism evidence="1 2">
    <name type="scientific">Elysia crispata</name>
    <name type="common">lettuce slug</name>
    <dbReference type="NCBI Taxonomy" id="231223"/>
    <lineage>
        <taxon>Eukaryota</taxon>
        <taxon>Metazoa</taxon>
        <taxon>Spiralia</taxon>
        <taxon>Lophotrochozoa</taxon>
        <taxon>Mollusca</taxon>
        <taxon>Gastropoda</taxon>
        <taxon>Heterobranchia</taxon>
        <taxon>Euthyneura</taxon>
        <taxon>Panpulmonata</taxon>
        <taxon>Sacoglossa</taxon>
        <taxon>Placobranchoidea</taxon>
        <taxon>Plakobranchidae</taxon>
        <taxon>Elysia</taxon>
    </lineage>
</organism>
<dbReference type="Proteomes" id="UP001283361">
    <property type="component" value="Unassembled WGS sequence"/>
</dbReference>
<proteinExistence type="predicted"/>